<dbReference type="AlphaFoldDB" id="A0A4U0VT20"/>
<keyword evidence="10" id="KW-1185">Reference proteome</keyword>
<gene>
    <name evidence="9" type="ORF">B0A49_10713</name>
</gene>
<keyword evidence="3" id="KW-0479">Metal-binding</keyword>
<dbReference type="PANTHER" id="PTHR14738:SF29">
    <property type="entry name" value="ZINC FINGER CCCH DOMAIN-CONTAINING PROTEIN 14"/>
    <property type="match status" value="1"/>
</dbReference>
<evidence type="ECO:0000313" key="10">
    <source>
        <dbReference type="Proteomes" id="UP000308768"/>
    </source>
</evidence>
<sequence>MAVEVVAGTPLADALQNVVQPKLVEAGWSTGGLDDSALSEYIILMLVNGKTQEEIASELSTDLLGLGPDDQGAKEFSMWLFDQVESLSAQMNGGVAVKVEEPQGSVPASHDHIKPETSTQPEIVKQDAEMRDSADSTQSGIVPTGPKSMRNAAPNVREKRMFGQLNRAMDRSSDATLHRVRGAAGAGRINTHAREPPKGPRNMADRAQPVFQGRPPMGGPLTNRPMGSMAMPNMATSNPMMMMTPQQQMQLFKMYEEQARMMTQILSPQQAQQIFSAQGVAAPMMNPALQNAGQQSGKSLFDRIDNKPQRQYGGYKGKSQGGDLRRGSADMDTRAEGPTTSMEVDSSHAHKDPFETLCIYNLKCTKADCPFAHQSPAAPPGTTIDFTDTCSY</sequence>
<dbReference type="InterPro" id="IPR040366">
    <property type="entry name" value="Nab2/ZC3H14"/>
</dbReference>
<dbReference type="EMBL" id="NAJN01002435">
    <property type="protein sequence ID" value="TKA52751.1"/>
    <property type="molecule type" value="Genomic_DNA"/>
</dbReference>
<evidence type="ECO:0000256" key="1">
    <source>
        <dbReference type="ARBA" id="ARBA00004123"/>
    </source>
</evidence>
<evidence type="ECO:0000256" key="5">
    <source>
        <dbReference type="ARBA" id="ARBA00022771"/>
    </source>
</evidence>
<evidence type="ECO:0000313" key="9">
    <source>
        <dbReference type="EMBL" id="TKA52751.1"/>
    </source>
</evidence>
<feature type="non-terminal residue" evidence="9">
    <location>
        <position position="392"/>
    </location>
</feature>
<dbReference type="GO" id="GO:0008270">
    <property type="term" value="F:zinc ion binding"/>
    <property type="evidence" value="ECO:0007669"/>
    <property type="project" value="UniProtKB-KW"/>
</dbReference>
<evidence type="ECO:0008006" key="11">
    <source>
        <dbReference type="Google" id="ProtNLM"/>
    </source>
</evidence>
<feature type="region of interest" description="Disordered" evidence="8">
    <location>
        <begin position="305"/>
        <end position="348"/>
    </location>
</feature>
<organism evidence="9 10">
    <name type="scientific">Cryomyces minteri</name>
    <dbReference type="NCBI Taxonomy" id="331657"/>
    <lineage>
        <taxon>Eukaryota</taxon>
        <taxon>Fungi</taxon>
        <taxon>Dikarya</taxon>
        <taxon>Ascomycota</taxon>
        <taxon>Pezizomycotina</taxon>
        <taxon>Dothideomycetes</taxon>
        <taxon>Dothideomycetes incertae sedis</taxon>
        <taxon>Cryomyces</taxon>
    </lineage>
</organism>
<dbReference type="Proteomes" id="UP000308768">
    <property type="component" value="Unassembled WGS sequence"/>
</dbReference>
<dbReference type="Gene3D" id="1.10.340.40">
    <property type="entry name" value="Nuclear abundant poly(A) RNA-bind protein 2, N-terminal domain"/>
    <property type="match status" value="1"/>
</dbReference>
<dbReference type="PANTHER" id="PTHR14738">
    <property type="entry name" value="ZINC FINGER CCCH DOMAIN-CONTAINING PROTEIN 14"/>
    <property type="match status" value="1"/>
</dbReference>
<keyword evidence="6" id="KW-0862">Zinc</keyword>
<dbReference type="Gene3D" id="4.10.1000.40">
    <property type="match status" value="1"/>
</dbReference>
<dbReference type="OrthoDB" id="438553at2759"/>
<reference evidence="9 10" key="1">
    <citation type="submission" date="2017-03" db="EMBL/GenBank/DDBJ databases">
        <title>Genomes of endolithic fungi from Antarctica.</title>
        <authorList>
            <person name="Coleine C."/>
            <person name="Masonjones S."/>
            <person name="Stajich J.E."/>
        </authorList>
    </citation>
    <scope>NUCLEOTIDE SEQUENCE [LARGE SCALE GENOMIC DNA]</scope>
    <source>
        <strain evidence="9 10">CCFEE 5187</strain>
    </source>
</reference>
<proteinExistence type="inferred from homology"/>
<evidence type="ECO:0000256" key="4">
    <source>
        <dbReference type="ARBA" id="ARBA00022737"/>
    </source>
</evidence>
<protein>
    <recommendedName>
        <fullName evidence="11">C3H1-type domain-containing protein</fullName>
    </recommendedName>
</protein>
<comment type="caution">
    <text evidence="9">The sequence shown here is derived from an EMBL/GenBank/DDBJ whole genome shotgun (WGS) entry which is preliminary data.</text>
</comment>
<dbReference type="STRING" id="331657.A0A4U0VT20"/>
<dbReference type="InterPro" id="IPR043094">
    <property type="entry name" value="Nab2/ZC3H14_N_sf"/>
</dbReference>
<evidence type="ECO:0000256" key="6">
    <source>
        <dbReference type="ARBA" id="ARBA00022833"/>
    </source>
</evidence>
<feature type="region of interest" description="Disordered" evidence="8">
    <location>
        <begin position="181"/>
        <end position="226"/>
    </location>
</feature>
<dbReference type="GO" id="GO:0005737">
    <property type="term" value="C:cytoplasm"/>
    <property type="evidence" value="ECO:0007669"/>
    <property type="project" value="TreeGrafter"/>
</dbReference>
<keyword evidence="5" id="KW-0863">Zinc-finger</keyword>
<evidence type="ECO:0000256" key="2">
    <source>
        <dbReference type="ARBA" id="ARBA00008423"/>
    </source>
</evidence>
<comment type="subcellular location">
    <subcellularLocation>
        <location evidence="1">Nucleus</location>
    </subcellularLocation>
</comment>
<feature type="compositionally biased region" description="Basic and acidic residues" evidence="8">
    <location>
        <begin position="323"/>
        <end position="335"/>
    </location>
</feature>
<dbReference type="GO" id="GO:0005634">
    <property type="term" value="C:nucleus"/>
    <property type="evidence" value="ECO:0007669"/>
    <property type="project" value="UniProtKB-SubCell"/>
</dbReference>
<feature type="region of interest" description="Disordered" evidence="8">
    <location>
        <begin position="104"/>
        <end position="151"/>
    </location>
</feature>
<keyword evidence="7" id="KW-0539">Nucleus</keyword>
<dbReference type="FunFam" id="1.10.340.40:FF:000001">
    <property type="entry name" value="Nuclear polyadenylated RNA-binding protein nab2"/>
    <property type="match status" value="1"/>
</dbReference>
<accession>A0A4U0VT20</accession>
<feature type="compositionally biased region" description="Basic and acidic residues" evidence="8">
    <location>
        <begin position="124"/>
        <end position="134"/>
    </location>
</feature>
<evidence type="ECO:0000256" key="7">
    <source>
        <dbReference type="ARBA" id="ARBA00023242"/>
    </source>
</evidence>
<dbReference type="GO" id="GO:0043488">
    <property type="term" value="P:regulation of mRNA stability"/>
    <property type="evidence" value="ECO:0007669"/>
    <property type="project" value="InterPro"/>
</dbReference>
<comment type="similarity">
    <text evidence="2">Belongs to the ZC3H14 family.</text>
</comment>
<dbReference type="GO" id="GO:0008143">
    <property type="term" value="F:poly(A) binding"/>
    <property type="evidence" value="ECO:0007669"/>
    <property type="project" value="InterPro"/>
</dbReference>
<name>A0A4U0VT20_9PEZI</name>
<evidence type="ECO:0000256" key="8">
    <source>
        <dbReference type="SAM" id="MobiDB-lite"/>
    </source>
</evidence>
<evidence type="ECO:0000256" key="3">
    <source>
        <dbReference type="ARBA" id="ARBA00022723"/>
    </source>
</evidence>
<keyword evidence="4" id="KW-0677">Repeat</keyword>